<accession>A0A916XVU4</accession>
<dbReference type="InterPro" id="IPR005768">
    <property type="entry name" value="Lys_Arg_Orn-bd"/>
</dbReference>
<dbReference type="Gene3D" id="3.40.190.10">
    <property type="entry name" value="Periplasmic binding protein-like II"/>
    <property type="match status" value="2"/>
</dbReference>
<dbReference type="Proteomes" id="UP000613160">
    <property type="component" value="Unassembled WGS sequence"/>
</dbReference>
<protein>
    <submittedName>
        <fullName evidence="10">Amino acid ABC transporter</fullName>
    </submittedName>
</protein>
<keyword evidence="11" id="KW-1185">Reference proteome</keyword>
<dbReference type="EMBL" id="BMJJ01000004">
    <property type="protein sequence ID" value="GGD16613.1"/>
    <property type="molecule type" value="Genomic_DNA"/>
</dbReference>
<dbReference type="GO" id="GO:0015276">
    <property type="term" value="F:ligand-gated monoatomic ion channel activity"/>
    <property type="evidence" value="ECO:0007669"/>
    <property type="project" value="InterPro"/>
</dbReference>
<evidence type="ECO:0000256" key="2">
    <source>
        <dbReference type="ARBA" id="ARBA00010333"/>
    </source>
</evidence>
<dbReference type="SMART" id="SM00079">
    <property type="entry name" value="PBPe"/>
    <property type="match status" value="1"/>
</dbReference>
<keyword evidence="4 7" id="KW-0732">Signal</keyword>
<dbReference type="SMART" id="SM00062">
    <property type="entry name" value="PBPb"/>
    <property type="match status" value="1"/>
</dbReference>
<evidence type="ECO:0000259" key="9">
    <source>
        <dbReference type="SMART" id="SM00079"/>
    </source>
</evidence>
<dbReference type="PANTHER" id="PTHR35936:SF19">
    <property type="entry name" value="AMINO-ACID-BINDING PROTEIN YXEM-RELATED"/>
    <property type="match status" value="1"/>
</dbReference>
<dbReference type="GO" id="GO:0030288">
    <property type="term" value="C:outer membrane-bounded periplasmic space"/>
    <property type="evidence" value="ECO:0007669"/>
    <property type="project" value="InterPro"/>
</dbReference>
<feature type="domain" description="Solute-binding protein family 3/N-terminal" evidence="8">
    <location>
        <begin position="50"/>
        <end position="277"/>
    </location>
</feature>
<comment type="subcellular location">
    <subcellularLocation>
        <location evidence="1">Periplasm</location>
    </subcellularLocation>
</comment>
<evidence type="ECO:0000256" key="6">
    <source>
        <dbReference type="RuleBase" id="RU003744"/>
    </source>
</evidence>
<evidence type="ECO:0000256" key="4">
    <source>
        <dbReference type="ARBA" id="ARBA00022729"/>
    </source>
</evidence>
<evidence type="ECO:0000313" key="10">
    <source>
        <dbReference type="EMBL" id="GGD16613.1"/>
    </source>
</evidence>
<dbReference type="Pfam" id="PF00497">
    <property type="entry name" value="SBP_bac_3"/>
    <property type="match status" value="1"/>
</dbReference>
<keyword evidence="3" id="KW-0813">Transport</keyword>
<evidence type="ECO:0000256" key="1">
    <source>
        <dbReference type="ARBA" id="ARBA00004418"/>
    </source>
</evidence>
<dbReference type="PROSITE" id="PS01039">
    <property type="entry name" value="SBP_BACTERIAL_3"/>
    <property type="match status" value="1"/>
</dbReference>
<evidence type="ECO:0000313" key="11">
    <source>
        <dbReference type="Proteomes" id="UP000613160"/>
    </source>
</evidence>
<evidence type="ECO:0000256" key="7">
    <source>
        <dbReference type="SAM" id="SignalP"/>
    </source>
</evidence>
<dbReference type="InterPro" id="IPR001320">
    <property type="entry name" value="Iontro_rcpt_C"/>
</dbReference>
<dbReference type="FunFam" id="3.40.190.10:FF:000002">
    <property type="entry name" value="Glutamine ABC transporter periplasmic protein"/>
    <property type="match status" value="1"/>
</dbReference>
<dbReference type="NCBIfam" id="TIGR01096">
    <property type="entry name" value="3A0103s03R"/>
    <property type="match status" value="1"/>
</dbReference>
<sequence>MQRLRVRLHLDLPENFMRFARSLTLAVAALAMASSFAPARADDSAKDWSTIKIGTEGAYPPFNFLTAGGELTGFDIDIAKALCDNMKVTCTFVAQDWDGMIPALQNNKFDAIIASMSITPERQQQIDFTNKYYNTPPAIAVPKDSPITETTAEALAGKTIGAQGSTTHSQAAEILFPDSEIKVYPTSEEYKLDIGNGRLDGVMDDVVVLSQWIDSPDGACCKVLGTLPADPKIYGVGAGIGLRKGDEKLKKMFNDAIVAIRKDGTYKTIQDKYFKFDVYGAE</sequence>
<dbReference type="GO" id="GO:0016020">
    <property type="term" value="C:membrane"/>
    <property type="evidence" value="ECO:0007669"/>
    <property type="project" value="InterPro"/>
</dbReference>
<evidence type="ECO:0000256" key="3">
    <source>
        <dbReference type="ARBA" id="ARBA00022448"/>
    </source>
</evidence>
<organism evidence="10 11">
    <name type="scientific">Aureimonas glaciei</name>
    <dbReference type="NCBI Taxonomy" id="1776957"/>
    <lineage>
        <taxon>Bacteria</taxon>
        <taxon>Pseudomonadati</taxon>
        <taxon>Pseudomonadota</taxon>
        <taxon>Alphaproteobacteria</taxon>
        <taxon>Hyphomicrobiales</taxon>
        <taxon>Aurantimonadaceae</taxon>
        <taxon>Aureimonas</taxon>
    </lineage>
</organism>
<dbReference type="CDD" id="cd13702">
    <property type="entry name" value="PBP2_mlr5654_like"/>
    <property type="match status" value="1"/>
</dbReference>
<reference evidence="10" key="1">
    <citation type="journal article" date="2014" name="Int. J. Syst. Evol. Microbiol.">
        <title>Complete genome sequence of Corynebacterium casei LMG S-19264T (=DSM 44701T), isolated from a smear-ripened cheese.</title>
        <authorList>
            <consortium name="US DOE Joint Genome Institute (JGI-PGF)"/>
            <person name="Walter F."/>
            <person name="Albersmeier A."/>
            <person name="Kalinowski J."/>
            <person name="Ruckert C."/>
        </authorList>
    </citation>
    <scope>NUCLEOTIDE SEQUENCE</scope>
    <source>
        <strain evidence="10">CGMCC 1.15493</strain>
    </source>
</reference>
<feature type="chain" id="PRO_5036881641" evidence="7">
    <location>
        <begin position="42"/>
        <end position="282"/>
    </location>
</feature>
<dbReference type="AlphaFoldDB" id="A0A916XVU4"/>
<proteinExistence type="inferred from homology"/>
<comment type="similarity">
    <text evidence="2 6">Belongs to the bacterial solute-binding protein 3 family.</text>
</comment>
<gene>
    <name evidence="10" type="ORF">GCM10011335_19250</name>
</gene>
<feature type="domain" description="Ionotropic glutamate receptor C-terminal" evidence="9">
    <location>
        <begin position="50"/>
        <end position="276"/>
    </location>
</feature>
<name>A0A916XVU4_9HYPH</name>
<evidence type="ECO:0000256" key="5">
    <source>
        <dbReference type="ARBA" id="ARBA00022764"/>
    </source>
</evidence>
<evidence type="ECO:0000259" key="8">
    <source>
        <dbReference type="SMART" id="SM00062"/>
    </source>
</evidence>
<feature type="signal peptide" evidence="7">
    <location>
        <begin position="1"/>
        <end position="41"/>
    </location>
</feature>
<dbReference type="InterPro" id="IPR001638">
    <property type="entry name" value="Solute-binding_3/MltF_N"/>
</dbReference>
<dbReference type="InterPro" id="IPR018313">
    <property type="entry name" value="SBP_3_CS"/>
</dbReference>
<keyword evidence="5" id="KW-0574">Periplasm</keyword>
<reference evidence="10" key="2">
    <citation type="submission" date="2020-09" db="EMBL/GenBank/DDBJ databases">
        <authorList>
            <person name="Sun Q."/>
            <person name="Zhou Y."/>
        </authorList>
    </citation>
    <scope>NUCLEOTIDE SEQUENCE</scope>
    <source>
        <strain evidence="10">CGMCC 1.15493</strain>
    </source>
</reference>
<dbReference type="PANTHER" id="PTHR35936">
    <property type="entry name" value="MEMBRANE-BOUND LYTIC MUREIN TRANSGLYCOSYLASE F"/>
    <property type="match status" value="1"/>
</dbReference>
<dbReference type="SUPFAM" id="SSF53850">
    <property type="entry name" value="Periplasmic binding protein-like II"/>
    <property type="match status" value="1"/>
</dbReference>
<comment type="caution">
    <text evidence="10">The sequence shown here is derived from an EMBL/GenBank/DDBJ whole genome shotgun (WGS) entry which is preliminary data.</text>
</comment>